<dbReference type="PROSITE" id="PS50109">
    <property type="entry name" value="HIS_KIN"/>
    <property type="match status" value="1"/>
</dbReference>
<dbReference type="PANTHER" id="PTHR45339:SF5">
    <property type="entry name" value="HISTIDINE KINASE"/>
    <property type="match status" value="1"/>
</dbReference>
<evidence type="ECO:0000259" key="8">
    <source>
        <dbReference type="PROSITE" id="PS50113"/>
    </source>
</evidence>
<feature type="domain" description="PAC" evidence="8">
    <location>
        <begin position="579"/>
        <end position="632"/>
    </location>
</feature>
<evidence type="ECO:0000259" key="6">
    <source>
        <dbReference type="PROSITE" id="PS50109"/>
    </source>
</evidence>
<feature type="transmembrane region" description="Helical" evidence="5">
    <location>
        <begin position="341"/>
        <end position="367"/>
    </location>
</feature>
<feature type="modified residue" description="4-aspartylphosphate" evidence="4">
    <location>
        <position position="956"/>
    </location>
</feature>
<feature type="domain" description="Response regulatory" evidence="7">
    <location>
        <begin position="907"/>
        <end position="1021"/>
    </location>
</feature>
<keyword evidence="5" id="KW-1133">Transmembrane helix</keyword>
<dbReference type="InterPro" id="IPR001789">
    <property type="entry name" value="Sig_transdc_resp-reg_receiver"/>
</dbReference>
<sequence length="1027" mass="115791">MRLPNVVKFICFCALLFQHFCVYSFGEETRILFLSSYHSEFPTAAHHLEAVTGLLKVENRHLEVVYMDTKRNTAAARFPHVYEQIEANIQESGRYDLILSSDDNALEFLLRYKDELAREAPVIFFGINNTELAQRAVQRKEYSGLTEQASLMENVELAFKLFPKLGTLHVIADASASGQADLEALQLNLPPGLASRVGIEDLSRSTFSKMAARMHAYPEGDAILFLSAYIDGAGGNFDFLESVLWLRQHTQIPVLHPYEHGIGQGFLGGRVISHYRMAQRATELAEGYLSGRSLPENQIVEADFNVDYFDYKEMQRYSIPPSHLPHGAIVLNKPLSFFTKYKAYCIAAFIIAVLLATSGQIVGLMYLRQRRLLRELRESEGQTASLFENSYTPILLIEPDEGRILDANPAALAYYGYSKKALTQLNLAEIDGGSFASMDRALDRISNGECESYQSQHRLRNGEQRQVEMLFTCIEREQRPVLFSIVRDTTTQRDVEETLAAEQMRLLNILSGTNVGTWEWHVPSGKICLNQRWVEIIGYTLDELTPLTVKTWENLCHPDDLPSILKRVDDHFSGKLEYYSCEFRMRHKDGSWVWILDRGQVGTWVEPGRPEWMYGTQLDITELKESEVALIEAKETAEAASQAKNVFLATMSHELRTPLNPIIGFTDLLIGADNLTDEQRSWLQITKSRSRDLLLLIEDILDIARIEAGRVVVEEKPTLVQDIIDDIFSIFGRSCSDKGLTLNCEVAAILNSPCLIDPARTRQILLNLVGNAIKFSFSGEINIIAQLDPPNTHGNAKSELHLIVRDQGSGISREKQDLVFQEFQQIDSSDSREHEGSGLGLAICKRLAELMGGRIWIDEDYQQGAEFHVRFPTSLSFNEDSLVEDDVAVNREDAEVKRDRVQRPAKHVLLVEDDQSNAKLVMVCLERKQLQVTYVKNGQAAIESCAAHRFDIILMDLKMPGMSGFEAIRILRDSGNQTPIVVLTALALDSVREKLNGVDFSGVLYKPVKIAVLEEMIDRILEESALA</sequence>
<dbReference type="Pfam" id="PF13426">
    <property type="entry name" value="PAS_9"/>
    <property type="match status" value="1"/>
</dbReference>
<dbReference type="SUPFAM" id="SSF52172">
    <property type="entry name" value="CheY-like"/>
    <property type="match status" value="1"/>
</dbReference>
<accession>A0ABU1AN30</accession>
<dbReference type="Pfam" id="PF00512">
    <property type="entry name" value="HisKA"/>
    <property type="match status" value="1"/>
</dbReference>
<evidence type="ECO:0000256" key="5">
    <source>
        <dbReference type="SAM" id="Phobius"/>
    </source>
</evidence>
<keyword evidence="5" id="KW-0812">Transmembrane</keyword>
<dbReference type="Proteomes" id="UP001243717">
    <property type="component" value="Unassembled WGS sequence"/>
</dbReference>
<evidence type="ECO:0000256" key="1">
    <source>
        <dbReference type="ARBA" id="ARBA00000085"/>
    </source>
</evidence>
<dbReference type="CDD" id="cd00130">
    <property type="entry name" value="PAS"/>
    <property type="match status" value="2"/>
</dbReference>
<dbReference type="PRINTS" id="PR00344">
    <property type="entry name" value="BCTRLSENSOR"/>
</dbReference>
<keyword evidence="10" id="KW-1185">Reference proteome</keyword>
<dbReference type="CDD" id="cd00082">
    <property type="entry name" value="HisKA"/>
    <property type="match status" value="1"/>
</dbReference>
<dbReference type="SUPFAM" id="SSF55874">
    <property type="entry name" value="ATPase domain of HSP90 chaperone/DNA topoisomerase II/histidine kinase"/>
    <property type="match status" value="1"/>
</dbReference>
<dbReference type="NCBIfam" id="TIGR00229">
    <property type="entry name" value="sensory_box"/>
    <property type="match status" value="2"/>
</dbReference>
<dbReference type="CDD" id="cd16922">
    <property type="entry name" value="HATPase_EvgS-ArcB-TorS-like"/>
    <property type="match status" value="1"/>
</dbReference>
<dbReference type="SMART" id="SM00387">
    <property type="entry name" value="HATPase_c"/>
    <property type="match status" value="1"/>
</dbReference>
<dbReference type="PROSITE" id="PS50113">
    <property type="entry name" value="PAC"/>
    <property type="match status" value="1"/>
</dbReference>
<dbReference type="InterPro" id="IPR000014">
    <property type="entry name" value="PAS"/>
</dbReference>
<dbReference type="SUPFAM" id="SSF47384">
    <property type="entry name" value="Homodimeric domain of signal transducing histidine kinase"/>
    <property type="match status" value="1"/>
</dbReference>
<proteinExistence type="predicted"/>
<dbReference type="GO" id="GO:0005524">
    <property type="term" value="F:ATP binding"/>
    <property type="evidence" value="ECO:0007669"/>
    <property type="project" value="UniProtKB-KW"/>
</dbReference>
<dbReference type="Gene3D" id="3.40.50.2300">
    <property type="match status" value="3"/>
</dbReference>
<dbReference type="InterPro" id="IPR013655">
    <property type="entry name" value="PAS_fold_3"/>
</dbReference>
<protein>
    <recommendedName>
        <fullName evidence="2">histidine kinase</fullName>
        <ecNumber evidence="2">2.7.13.3</ecNumber>
    </recommendedName>
</protein>
<evidence type="ECO:0000259" key="7">
    <source>
        <dbReference type="PROSITE" id="PS50110"/>
    </source>
</evidence>
<keyword evidence="9" id="KW-0067">ATP-binding</keyword>
<dbReference type="Gene3D" id="1.10.287.130">
    <property type="match status" value="1"/>
</dbReference>
<dbReference type="Pfam" id="PF02518">
    <property type="entry name" value="HATPase_c"/>
    <property type="match status" value="1"/>
</dbReference>
<dbReference type="InterPro" id="IPR005467">
    <property type="entry name" value="His_kinase_dom"/>
</dbReference>
<evidence type="ECO:0000256" key="4">
    <source>
        <dbReference type="PROSITE-ProRule" id="PRU00169"/>
    </source>
</evidence>
<evidence type="ECO:0000313" key="10">
    <source>
        <dbReference type="Proteomes" id="UP001243717"/>
    </source>
</evidence>
<dbReference type="InterPro" id="IPR035965">
    <property type="entry name" value="PAS-like_dom_sf"/>
</dbReference>
<dbReference type="InterPro" id="IPR036097">
    <property type="entry name" value="HisK_dim/P_sf"/>
</dbReference>
<dbReference type="InterPro" id="IPR004358">
    <property type="entry name" value="Sig_transdc_His_kin-like_C"/>
</dbReference>
<dbReference type="PROSITE" id="PS50110">
    <property type="entry name" value="RESPONSE_REGULATORY"/>
    <property type="match status" value="1"/>
</dbReference>
<keyword evidence="9" id="KW-0547">Nucleotide-binding</keyword>
<dbReference type="Pfam" id="PF08447">
    <property type="entry name" value="PAS_3"/>
    <property type="match status" value="1"/>
</dbReference>
<dbReference type="SMART" id="SM00388">
    <property type="entry name" value="HisKA"/>
    <property type="match status" value="1"/>
</dbReference>
<dbReference type="CDD" id="cd17546">
    <property type="entry name" value="REC_hyHK_CKI1_RcsC-like"/>
    <property type="match status" value="1"/>
</dbReference>
<dbReference type="Gene3D" id="3.30.565.10">
    <property type="entry name" value="Histidine kinase-like ATPase, C-terminal domain"/>
    <property type="match status" value="1"/>
</dbReference>
<dbReference type="InterPro" id="IPR000700">
    <property type="entry name" value="PAS-assoc_C"/>
</dbReference>
<dbReference type="SMART" id="SM00086">
    <property type="entry name" value="PAC"/>
    <property type="match status" value="1"/>
</dbReference>
<dbReference type="InterPro" id="IPR003594">
    <property type="entry name" value="HATPase_dom"/>
</dbReference>
<dbReference type="InterPro" id="IPR011006">
    <property type="entry name" value="CheY-like_superfamily"/>
</dbReference>
<comment type="catalytic activity">
    <reaction evidence="1">
        <text>ATP + protein L-histidine = ADP + protein N-phospho-L-histidine.</text>
        <dbReference type="EC" id="2.7.13.3"/>
    </reaction>
</comment>
<dbReference type="PANTHER" id="PTHR45339">
    <property type="entry name" value="HYBRID SIGNAL TRANSDUCTION HISTIDINE KINASE J"/>
    <property type="match status" value="1"/>
</dbReference>
<dbReference type="Pfam" id="PF00072">
    <property type="entry name" value="Response_reg"/>
    <property type="match status" value="1"/>
</dbReference>
<feature type="domain" description="Histidine kinase" evidence="6">
    <location>
        <begin position="650"/>
        <end position="875"/>
    </location>
</feature>
<comment type="caution">
    <text evidence="9">The sequence shown here is derived from an EMBL/GenBank/DDBJ whole genome shotgun (WGS) entry which is preliminary data.</text>
</comment>
<gene>
    <name evidence="9" type="ORF">QEH59_17090</name>
</gene>
<keyword evidence="5" id="KW-0472">Membrane</keyword>
<keyword evidence="3 4" id="KW-0597">Phosphoprotein</keyword>
<evidence type="ECO:0000256" key="2">
    <source>
        <dbReference type="ARBA" id="ARBA00012438"/>
    </source>
</evidence>
<dbReference type="EMBL" id="JARXIC010000049">
    <property type="protein sequence ID" value="MDQ8196154.1"/>
    <property type="molecule type" value="Genomic_DNA"/>
</dbReference>
<organism evidence="9 10">
    <name type="scientific">Thalassobacterium sedimentorum</name>
    <dbReference type="NCBI Taxonomy" id="3041258"/>
    <lineage>
        <taxon>Bacteria</taxon>
        <taxon>Pseudomonadati</taxon>
        <taxon>Verrucomicrobiota</taxon>
        <taxon>Opitutia</taxon>
        <taxon>Puniceicoccales</taxon>
        <taxon>Coraliomargaritaceae</taxon>
        <taxon>Thalassobacterium</taxon>
    </lineage>
</organism>
<dbReference type="SUPFAM" id="SSF55785">
    <property type="entry name" value="PYP-like sensor domain (PAS domain)"/>
    <property type="match status" value="2"/>
</dbReference>
<dbReference type="SMART" id="SM00448">
    <property type="entry name" value="REC"/>
    <property type="match status" value="1"/>
</dbReference>
<reference evidence="9 10" key="1">
    <citation type="submission" date="2023-04" db="EMBL/GenBank/DDBJ databases">
        <title>A novel bacteria isolated from coastal sediment.</title>
        <authorList>
            <person name="Liu X.-J."/>
            <person name="Du Z.-J."/>
        </authorList>
    </citation>
    <scope>NUCLEOTIDE SEQUENCE [LARGE SCALE GENOMIC DNA]</scope>
    <source>
        <strain evidence="9 10">SDUM461004</strain>
    </source>
</reference>
<dbReference type="InterPro" id="IPR001610">
    <property type="entry name" value="PAC"/>
</dbReference>
<evidence type="ECO:0000313" key="9">
    <source>
        <dbReference type="EMBL" id="MDQ8196154.1"/>
    </source>
</evidence>
<evidence type="ECO:0000256" key="3">
    <source>
        <dbReference type="ARBA" id="ARBA00022553"/>
    </source>
</evidence>
<dbReference type="InterPro" id="IPR036890">
    <property type="entry name" value="HATPase_C_sf"/>
</dbReference>
<dbReference type="Gene3D" id="3.30.450.20">
    <property type="entry name" value="PAS domain"/>
    <property type="match status" value="2"/>
</dbReference>
<dbReference type="EC" id="2.7.13.3" evidence="2"/>
<dbReference type="SMART" id="SM00091">
    <property type="entry name" value="PAS"/>
    <property type="match status" value="2"/>
</dbReference>
<dbReference type="InterPro" id="IPR003661">
    <property type="entry name" value="HisK_dim/P_dom"/>
</dbReference>
<name>A0ABU1AN30_9BACT</name>